<dbReference type="AlphaFoldDB" id="A0A381RB24"/>
<dbReference type="EMBL" id="UINC01001706">
    <property type="protein sequence ID" value="SUZ87047.1"/>
    <property type="molecule type" value="Genomic_DNA"/>
</dbReference>
<evidence type="ECO:0000313" key="1">
    <source>
        <dbReference type="EMBL" id="SUZ87047.1"/>
    </source>
</evidence>
<name>A0A381RB24_9ZZZZ</name>
<proteinExistence type="predicted"/>
<sequence length="44" mass="4974">MPGMRPLPAQALDLTKMNKLTSLPDLLTDLSWLASLHHMFKRPS</sequence>
<gene>
    <name evidence="1" type="ORF">METZ01_LOCUS39901</name>
</gene>
<protein>
    <submittedName>
        <fullName evidence="1">Uncharacterized protein</fullName>
    </submittedName>
</protein>
<organism evidence="1">
    <name type="scientific">marine metagenome</name>
    <dbReference type="NCBI Taxonomy" id="408172"/>
    <lineage>
        <taxon>unclassified sequences</taxon>
        <taxon>metagenomes</taxon>
        <taxon>ecological metagenomes</taxon>
    </lineage>
</organism>
<reference evidence="1" key="1">
    <citation type="submission" date="2018-05" db="EMBL/GenBank/DDBJ databases">
        <authorList>
            <person name="Lanie J.A."/>
            <person name="Ng W.-L."/>
            <person name="Kazmierczak K.M."/>
            <person name="Andrzejewski T.M."/>
            <person name="Davidsen T.M."/>
            <person name="Wayne K.J."/>
            <person name="Tettelin H."/>
            <person name="Glass J.I."/>
            <person name="Rusch D."/>
            <person name="Podicherti R."/>
            <person name="Tsui H.-C.T."/>
            <person name="Winkler M.E."/>
        </authorList>
    </citation>
    <scope>NUCLEOTIDE SEQUENCE</scope>
</reference>
<accession>A0A381RB24</accession>